<accession>A0A448YEY6</accession>
<dbReference type="PANTHER" id="PTHR31559">
    <property type="entry name" value="PYRIDOXAL 5'-PHOSPHATE SYNTHASE SUBUNIT SNO"/>
    <property type="match status" value="1"/>
</dbReference>
<evidence type="ECO:0000313" key="5">
    <source>
        <dbReference type="Proteomes" id="UP000290900"/>
    </source>
</evidence>
<feature type="active site" description="Nucleophile" evidence="2">
    <location>
        <position position="97"/>
    </location>
</feature>
<dbReference type="Gene3D" id="3.40.50.880">
    <property type="match status" value="1"/>
</dbReference>
<dbReference type="PROSITE" id="PS51130">
    <property type="entry name" value="PDXT_SNO_2"/>
    <property type="match status" value="1"/>
</dbReference>
<proteinExistence type="inferred from homology"/>
<dbReference type="OrthoDB" id="2039at2759"/>
<keyword evidence="1" id="KW-0315">Glutamine amidotransferase</keyword>
<organism evidence="4 5">
    <name type="scientific">Brettanomyces naardenensis</name>
    <name type="common">Yeast</name>
    <dbReference type="NCBI Taxonomy" id="13370"/>
    <lineage>
        <taxon>Eukaryota</taxon>
        <taxon>Fungi</taxon>
        <taxon>Dikarya</taxon>
        <taxon>Ascomycota</taxon>
        <taxon>Saccharomycotina</taxon>
        <taxon>Pichiomycetes</taxon>
        <taxon>Pichiales</taxon>
        <taxon>Pichiaceae</taxon>
        <taxon>Brettanomyces</taxon>
    </lineage>
</organism>
<feature type="active site" description="Charge relay system" evidence="2">
    <location>
        <position position="205"/>
    </location>
</feature>
<dbReference type="InterPro" id="IPR029062">
    <property type="entry name" value="Class_I_gatase-like"/>
</dbReference>
<dbReference type="PIRSF" id="PIRSF005639">
    <property type="entry name" value="Glut_amidoT_SNO"/>
    <property type="match status" value="1"/>
</dbReference>
<dbReference type="NCBIfam" id="TIGR03800">
    <property type="entry name" value="PLP_synth_Pdx2"/>
    <property type="match status" value="1"/>
</dbReference>
<dbReference type="Proteomes" id="UP000290900">
    <property type="component" value="Unassembled WGS sequence"/>
</dbReference>
<dbReference type="GO" id="GO:1903600">
    <property type="term" value="C:glutaminase complex"/>
    <property type="evidence" value="ECO:0007669"/>
    <property type="project" value="TreeGrafter"/>
</dbReference>
<evidence type="ECO:0000256" key="3">
    <source>
        <dbReference type="PIRSR" id="PIRSR005639-2"/>
    </source>
</evidence>
<dbReference type="FunCoup" id="A0A448YEY6">
    <property type="interactions" value="217"/>
</dbReference>
<dbReference type="PANTHER" id="PTHR31559:SF0">
    <property type="entry name" value="PYRIDOXAL 5'-PHOSPHATE SYNTHASE SUBUNIT SNO1-RELATED"/>
    <property type="match status" value="1"/>
</dbReference>
<protein>
    <submittedName>
        <fullName evidence="4">DEKNAAC100187</fullName>
    </submittedName>
</protein>
<dbReference type="AlphaFoldDB" id="A0A448YEY6"/>
<name>A0A448YEY6_BRENA</name>
<feature type="active site" description="Charge relay system" evidence="2">
    <location>
        <position position="203"/>
    </location>
</feature>
<dbReference type="GO" id="GO:0042823">
    <property type="term" value="P:pyridoxal phosphate biosynthetic process"/>
    <property type="evidence" value="ECO:0007669"/>
    <property type="project" value="InterPro"/>
</dbReference>
<feature type="binding site" evidence="3">
    <location>
        <position position="132"/>
    </location>
    <ligand>
        <name>L-glutamine</name>
        <dbReference type="ChEBI" id="CHEBI:58359"/>
    </ligand>
</feature>
<dbReference type="GO" id="GO:0004359">
    <property type="term" value="F:glutaminase activity"/>
    <property type="evidence" value="ECO:0007669"/>
    <property type="project" value="InterPro"/>
</dbReference>
<dbReference type="HAMAP" id="MF_01615">
    <property type="entry name" value="PdxT"/>
    <property type="match status" value="1"/>
</dbReference>
<dbReference type="GO" id="GO:0005829">
    <property type="term" value="C:cytosol"/>
    <property type="evidence" value="ECO:0007669"/>
    <property type="project" value="TreeGrafter"/>
</dbReference>
<dbReference type="EMBL" id="CAACVR010000001">
    <property type="protein sequence ID" value="VEU19471.1"/>
    <property type="molecule type" value="Genomic_DNA"/>
</dbReference>
<feature type="binding site" evidence="3">
    <location>
        <begin position="164"/>
        <end position="165"/>
    </location>
    <ligand>
        <name>L-glutamine</name>
        <dbReference type="ChEBI" id="CHEBI:58359"/>
    </ligand>
</feature>
<keyword evidence="5" id="KW-1185">Reference proteome</keyword>
<dbReference type="InterPro" id="IPR002161">
    <property type="entry name" value="PdxT/SNO"/>
</dbReference>
<gene>
    <name evidence="4" type="ORF">BRENAR_LOCUS208</name>
</gene>
<evidence type="ECO:0000313" key="4">
    <source>
        <dbReference type="EMBL" id="VEU19471.1"/>
    </source>
</evidence>
<reference evidence="4 5" key="1">
    <citation type="submission" date="2018-12" db="EMBL/GenBank/DDBJ databases">
        <authorList>
            <person name="Tiukova I."/>
            <person name="Dainat J."/>
        </authorList>
    </citation>
    <scope>NUCLEOTIDE SEQUENCE [LARGE SCALE GENOMIC DNA]</scope>
</reference>
<dbReference type="GO" id="GO:0008614">
    <property type="term" value="P:pyridoxine metabolic process"/>
    <property type="evidence" value="ECO:0007669"/>
    <property type="project" value="TreeGrafter"/>
</dbReference>
<dbReference type="Pfam" id="PF01174">
    <property type="entry name" value="SNO"/>
    <property type="match status" value="1"/>
</dbReference>
<evidence type="ECO:0000256" key="2">
    <source>
        <dbReference type="PIRSR" id="PIRSR005639-1"/>
    </source>
</evidence>
<evidence type="ECO:0000256" key="1">
    <source>
        <dbReference type="ARBA" id="ARBA00022962"/>
    </source>
</evidence>
<feature type="binding site" evidence="3">
    <location>
        <begin position="64"/>
        <end position="66"/>
    </location>
    <ligand>
        <name>L-glutamine</name>
        <dbReference type="ChEBI" id="CHEBI:58359"/>
    </ligand>
</feature>
<dbReference type="PROSITE" id="PS51273">
    <property type="entry name" value="GATASE_TYPE_1"/>
    <property type="match status" value="1"/>
</dbReference>
<sequence>MAKKQIRVGVLALQGSFREHLSHLSKLFEELAKSEDYSEYEFKDVAVRTAKDLEGLSGIIICGGESTTMSILLQRKHLLNPLRQLIREDHLPAWGTCCGLILLSNRVTNNTSLKLGDLKYEVIGGLDATVDRNSFGRQIDSFTETIDLSGATGEEIHDFNCVFIRAPVISGLGNARSLAKIKRNDTELIVAVRNDTVLGTSFHPELVDGDYRFHKWFIDEFVLT</sequence>
<dbReference type="InParanoid" id="A0A448YEY6"/>
<dbReference type="STRING" id="13370.A0A448YEY6"/>
<dbReference type="SUPFAM" id="SSF52317">
    <property type="entry name" value="Class I glutamine amidotransferase-like"/>
    <property type="match status" value="1"/>
</dbReference>